<accession>A0A4U0WVV2</accession>
<feature type="compositionally biased region" description="Polar residues" evidence="1">
    <location>
        <begin position="69"/>
        <end position="113"/>
    </location>
</feature>
<name>A0A4U0WVV2_9PEZI</name>
<gene>
    <name evidence="2" type="ORF">B0A55_12045</name>
</gene>
<feature type="compositionally biased region" description="Basic residues" evidence="1">
    <location>
        <begin position="128"/>
        <end position="139"/>
    </location>
</feature>
<feature type="region of interest" description="Disordered" evidence="1">
    <location>
        <begin position="68"/>
        <end position="140"/>
    </location>
</feature>
<dbReference type="AlphaFoldDB" id="A0A4U0WVV2"/>
<evidence type="ECO:0000256" key="1">
    <source>
        <dbReference type="SAM" id="MobiDB-lite"/>
    </source>
</evidence>
<keyword evidence="3" id="KW-1185">Reference proteome</keyword>
<comment type="caution">
    <text evidence="2">The sequence shown here is derived from an EMBL/GenBank/DDBJ whole genome shotgun (WGS) entry which is preliminary data.</text>
</comment>
<proteinExistence type="predicted"/>
<dbReference type="OrthoDB" id="3546893at2759"/>
<dbReference type="EMBL" id="NAJQ01000697">
    <property type="protein sequence ID" value="TKA65895.1"/>
    <property type="molecule type" value="Genomic_DNA"/>
</dbReference>
<sequence>MSVYYVPLAKVDLYHHGISAPLYWSRTSLTTGAVQKIIVTPRKPNRTSSVSAAGSPAERCKTSILREISGNSNAGNGNLQLTPSRQASDSTVQTTWSGRSSNGNPFQWDQQLPLTKPSALKGGPTSKGSRRGQGHKRQNCVRISTLQPQILGSPARPSRPTSPVNIMLGIEEEGAEGEETRSEAGMSFVRNEKLPRQSSASSLAANLRVSP</sequence>
<evidence type="ECO:0000313" key="2">
    <source>
        <dbReference type="EMBL" id="TKA65895.1"/>
    </source>
</evidence>
<evidence type="ECO:0000313" key="3">
    <source>
        <dbReference type="Proteomes" id="UP000309340"/>
    </source>
</evidence>
<feature type="region of interest" description="Disordered" evidence="1">
    <location>
        <begin position="173"/>
        <end position="211"/>
    </location>
</feature>
<reference evidence="2 3" key="1">
    <citation type="submission" date="2017-03" db="EMBL/GenBank/DDBJ databases">
        <title>Genomes of endolithic fungi from Antarctica.</title>
        <authorList>
            <person name="Coleine C."/>
            <person name="Masonjones S."/>
            <person name="Stajich J.E."/>
        </authorList>
    </citation>
    <scope>NUCLEOTIDE SEQUENCE [LARGE SCALE GENOMIC DNA]</scope>
    <source>
        <strain evidence="2 3">CCFEE 5184</strain>
    </source>
</reference>
<protein>
    <submittedName>
        <fullName evidence="2">Uncharacterized protein</fullName>
    </submittedName>
</protein>
<dbReference type="Proteomes" id="UP000309340">
    <property type="component" value="Unassembled WGS sequence"/>
</dbReference>
<organism evidence="2 3">
    <name type="scientific">Friedmanniomyces simplex</name>
    <dbReference type="NCBI Taxonomy" id="329884"/>
    <lineage>
        <taxon>Eukaryota</taxon>
        <taxon>Fungi</taxon>
        <taxon>Dikarya</taxon>
        <taxon>Ascomycota</taxon>
        <taxon>Pezizomycotina</taxon>
        <taxon>Dothideomycetes</taxon>
        <taxon>Dothideomycetidae</taxon>
        <taxon>Mycosphaerellales</taxon>
        <taxon>Teratosphaeriaceae</taxon>
        <taxon>Friedmanniomyces</taxon>
    </lineage>
</organism>